<evidence type="ECO:0000313" key="2">
    <source>
        <dbReference type="EMBL" id="MDO7786111.1"/>
    </source>
</evidence>
<protein>
    <submittedName>
        <fullName evidence="2">Helix-turn-helix domain-containing protein</fullName>
    </submittedName>
</protein>
<dbReference type="GO" id="GO:0003677">
    <property type="term" value="F:DNA binding"/>
    <property type="evidence" value="ECO:0007669"/>
    <property type="project" value="InterPro"/>
</dbReference>
<feature type="domain" description="Helix-turn-helix" evidence="1">
    <location>
        <begin position="6"/>
        <end position="54"/>
    </location>
</feature>
<reference evidence="2" key="2">
    <citation type="submission" date="2023-03" db="EMBL/GenBank/DDBJ databases">
        <authorList>
            <person name="Zhang Z."/>
        </authorList>
    </citation>
    <scope>NUCLEOTIDE SEQUENCE</scope>
    <source>
        <strain evidence="2">DSA</strain>
    </source>
</reference>
<dbReference type="InterPro" id="IPR041657">
    <property type="entry name" value="HTH_17"/>
</dbReference>
<reference evidence="2" key="1">
    <citation type="journal article" date="2023" name="J. Hazard. Mater.">
        <title>Anaerobic biodegradation of pyrene and benzo[a]pyrene by a new sulfate-reducing Desulforamulus aquiferis strain DSA.</title>
        <authorList>
            <person name="Zhang Z."/>
            <person name="Sun J."/>
            <person name="Gong X."/>
            <person name="Wang C."/>
            <person name="Wang H."/>
        </authorList>
    </citation>
    <scope>NUCLEOTIDE SEQUENCE</scope>
    <source>
        <strain evidence="2">DSA</strain>
    </source>
</reference>
<dbReference type="InterPro" id="IPR009061">
    <property type="entry name" value="DNA-bd_dom_put_sf"/>
</dbReference>
<dbReference type="RefSeq" id="WP_304540946.1">
    <property type="nucleotide sequence ID" value="NZ_JARPTC010000003.1"/>
</dbReference>
<organism evidence="2 3">
    <name type="scientific">Desulforamulus aquiferis</name>
    <dbReference type="NCBI Taxonomy" id="1397668"/>
    <lineage>
        <taxon>Bacteria</taxon>
        <taxon>Bacillati</taxon>
        <taxon>Bacillota</taxon>
        <taxon>Clostridia</taxon>
        <taxon>Eubacteriales</taxon>
        <taxon>Peptococcaceae</taxon>
        <taxon>Desulforamulus</taxon>
    </lineage>
</organism>
<dbReference type="SUPFAM" id="SSF46955">
    <property type="entry name" value="Putative DNA-binding domain"/>
    <property type="match status" value="1"/>
</dbReference>
<accession>A0AAW7ZAL1</accession>
<evidence type="ECO:0000259" key="1">
    <source>
        <dbReference type="Pfam" id="PF12728"/>
    </source>
</evidence>
<gene>
    <name evidence="2" type="ORF">P6N53_02605</name>
</gene>
<dbReference type="Gene3D" id="1.10.10.10">
    <property type="entry name" value="Winged helix-like DNA-binding domain superfamily/Winged helix DNA-binding domain"/>
    <property type="match status" value="1"/>
</dbReference>
<dbReference type="Pfam" id="PF12728">
    <property type="entry name" value="HTH_17"/>
    <property type="match status" value="1"/>
</dbReference>
<dbReference type="InterPro" id="IPR010093">
    <property type="entry name" value="SinI_DNA-bd"/>
</dbReference>
<dbReference type="AlphaFoldDB" id="A0AAW7ZAL1"/>
<name>A0AAW7ZAL1_9FIRM</name>
<keyword evidence="3" id="KW-1185">Reference proteome</keyword>
<sequence length="61" mass="6939">MGDDVLDTMQAAELLKISRVTLLKLAQEGKLPGQKVGRQWRFSREALIKWLESGQAKNKEK</sequence>
<dbReference type="EMBL" id="JARPTC010000003">
    <property type="protein sequence ID" value="MDO7786111.1"/>
    <property type="molecule type" value="Genomic_DNA"/>
</dbReference>
<dbReference type="Proteomes" id="UP001172911">
    <property type="component" value="Unassembled WGS sequence"/>
</dbReference>
<evidence type="ECO:0000313" key="3">
    <source>
        <dbReference type="Proteomes" id="UP001172911"/>
    </source>
</evidence>
<dbReference type="InterPro" id="IPR036388">
    <property type="entry name" value="WH-like_DNA-bd_sf"/>
</dbReference>
<comment type="caution">
    <text evidence="2">The sequence shown here is derived from an EMBL/GenBank/DDBJ whole genome shotgun (WGS) entry which is preliminary data.</text>
</comment>
<proteinExistence type="predicted"/>
<dbReference type="NCBIfam" id="TIGR01764">
    <property type="entry name" value="excise"/>
    <property type="match status" value="1"/>
</dbReference>